<evidence type="ECO:0000259" key="6">
    <source>
        <dbReference type="Pfam" id="PF21674"/>
    </source>
</evidence>
<evidence type="ECO:0000256" key="4">
    <source>
        <dbReference type="SAM" id="MobiDB-lite"/>
    </source>
</evidence>
<feature type="coiled-coil region" evidence="3">
    <location>
        <begin position="377"/>
        <end position="404"/>
    </location>
</feature>
<dbReference type="InterPro" id="IPR048348">
    <property type="entry name" value="CCDC22_CC"/>
</dbReference>
<keyword evidence="7" id="KW-1185">Reference proteome</keyword>
<dbReference type="InterPro" id="IPR008530">
    <property type="entry name" value="CCDC22"/>
</dbReference>
<feature type="domain" description="CCDC22 N-terminal" evidence="6">
    <location>
        <begin position="1"/>
        <end position="107"/>
    </location>
</feature>
<dbReference type="GO" id="GO:0097602">
    <property type="term" value="F:cullin family protein binding"/>
    <property type="evidence" value="ECO:0007669"/>
    <property type="project" value="TreeGrafter"/>
</dbReference>
<evidence type="ECO:0000259" key="5">
    <source>
        <dbReference type="Pfam" id="PF05667"/>
    </source>
</evidence>
<feature type="domain" description="CCDC22 coiled-coil" evidence="5">
    <location>
        <begin position="258"/>
        <end position="520"/>
    </location>
</feature>
<dbReference type="InterPro" id="IPR048349">
    <property type="entry name" value="CCDC22_N"/>
</dbReference>
<gene>
    <name evidence="8" type="primary">LOC108078967</name>
</gene>
<dbReference type="OrthoDB" id="10266736at2759"/>
<dbReference type="Pfam" id="PF21674">
    <property type="entry name" value="CCDC22_N"/>
    <property type="match status" value="1"/>
</dbReference>
<accession>A0A6P4II42</accession>
<feature type="coiled-coil region" evidence="3">
    <location>
        <begin position="528"/>
        <end position="555"/>
    </location>
</feature>
<reference evidence="8" key="1">
    <citation type="submission" date="2025-08" db="UniProtKB">
        <authorList>
            <consortium name="RefSeq"/>
        </authorList>
    </citation>
    <scope>IDENTIFICATION</scope>
    <source>
        <strain evidence="8">14028-0561.14</strain>
        <tissue evidence="8">Whole fly</tissue>
    </source>
</reference>
<dbReference type="PANTHER" id="PTHR15668:SF4">
    <property type="entry name" value="COILED-COIL DOMAIN-CONTAINING PROTEIN 22"/>
    <property type="match status" value="1"/>
</dbReference>
<comment type="similarity">
    <text evidence="1">Belongs to the CCDC22 family.</text>
</comment>
<evidence type="ECO:0000256" key="1">
    <source>
        <dbReference type="ARBA" id="ARBA00006438"/>
    </source>
</evidence>
<evidence type="ECO:0000313" key="7">
    <source>
        <dbReference type="Proteomes" id="UP001652661"/>
    </source>
</evidence>
<feature type="region of interest" description="Disordered" evidence="4">
    <location>
        <begin position="245"/>
        <end position="267"/>
    </location>
</feature>
<evidence type="ECO:0000313" key="8">
    <source>
        <dbReference type="RefSeq" id="XP_017028622.1"/>
    </source>
</evidence>
<dbReference type="GO" id="GO:2000060">
    <property type="term" value="P:positive regulation of ubiquitin-dependent protein catabolic process"/>
    <property type="evidence" value="ECO:0007669"/>
    <property type="project" value="TreeGrafter"/>
</dbReference>
<dbReference type="GeneID" id="108078967"/>
<dbReference type="Proteomes" id="UP001652661">
    <property type="component" value="Chromosome 3L"/>
</dbReference>
<proteinExistence type="inferred from homology"/>
<dbReference type="RefSeq" id="XP_017028622.1">
    <property type="nucleotide sequence ID" value="XM_017173133.3"/>
</dbReference>
<dbReference type="PANTHER" id="PTHR15668">
    <property type="entry name" value="JM1 PROTEIN"/>
    <property type="match status" value="1"/>
</dbReference>
<dbReference type="AlphaFoldDB" id="A0A6P4II42"/>
<feature type="coiled-coil region" evidence="3">
    <location>
        <begin position="326"/>
        <end position="353"/>
    </location>
</feature>
<dbReference type="Pfam" id="PF05667">
    <property type="entry name" value="CCDC22_CC"/>
    <property type="match status" value="1"/>
</dbReference>
<protein>
    <recommendedName>
        <fullName evidence="2">Coiled-coil domain-containing protein 22 homolog</fullName>
    </recommendedName>
</protein>
<evidence type="ECO:0000256" key="3">
    <source>
        <dbReference type="SAM" id="Coils"/>
    </source>
</evidence>
<evidence type="ECO:0000256" key="2">
    <source>
        <dbReference type="ARBA" id="ARBA00017553"/>
    </source>
</evidence>
<keyword evidence="3" id="KW-0175">Coiled coil</keyword>
<dbReference type="OMA" id="KFEQHIQ"/>
<organism evidence="7 8">
    <name type="scientific">Drosophila kikkawai</name>
    <name type="common">Fruit fly</name>
    <dbReference type="NCBI Taxonomy" id="30033"/>
    <lineage>
        <taxon>Eukaryota</taxon>
        <taxon>Metazoa</taxon>
        <taxon>Ecdysozoa</taxon>
        <taxon>Arthropoda</taxon>
        <taxon>Hexapoda</taxon>
        <taxon>Insecta</taxon>
        <taxon>Pterygota</taxon>
        <taxon>Neoptera</taxon>
        <taxon>Endopterygota</taxon>
        <taxon>Diptera</taxon>
        <taxon>Brachycera</taxon>
        <taxon>Muscomorpha</taxon>
        <taxon>Ephydroidea</taxon>
        <taxon>Drosophilidae</taxon>
        <taxon>Drosophila</taxon>
        <taxon>Sophophora</taxon>
    </lineage>
</organism>
<name>A0A6P4II42_DROKI</name>
<sequence>MDEVDKIIMHQLHQVDPAIEPTEELAEFTPEQVVRAVSSCLGEIRPDVQLPRSLPGGAMAQRFSVASSLAEGCKDAGYRGDIGYQTFLYPNAVELRRLLMFLIEQLPRERQAAEDGVGKSQSLSHREILQRKIRKELATQLKTPWVPQFARSVGNRKSLGCSSLCIDFRPHINLSVPSANPEERTKEVQQYFDQLAPNIFQQTASSSVDLIASVLHKNELERWGPELPDSLHLFSGIEEVAPPLLPKVSHPVDKSSTSGTEEEVSPLEQLSNEVQELRSQCESLLMERKSHAAALAASKLRESKATEEIGRIQPVLKLHERTSLVLADSEQNLNKLEALLKSTQAKRETLTQQWQEYRKPLLETLETLKTAKEAQHVQGIRSNIEQLEQELQAKTKQHNELNATLRSASQSLAPRKEYTRRIHEFIGNIRKQRADIFKVLDDTRQLQKQLNVVGAQLQRQFNYTDDLLFQSAKHDLHAKRAYKLLAQLHANCSELVECVSLTGNVTKQIRELEVQIDGEKLKNVLTSLQQITGDIQKFEQHIQELQGQISAVEQAQVNNGGS</sequence>